<evidence type="ECO:0000256" key="1">
    <source>
        <dbReference type="SAM" id="MobiDB-lite"/>
    </source>
</evidence>
<comment type="caution">
    <text evidence="4">The sequence shown here is derived from an EMBL/GenBank/DDBJ whole genome shotgun (WGS) entry which is preliminary data.</text>
</comment>
<feature type="region of interest" description="Disordered" evidence="1">
    <location>
        <begin position="22"/>
        <end position="48"/>
    </location>
</feature>
<dbReference type="EMBL" id="JACEFG010000003">
    <property type="protein sequence ID" value="MBA2176479.1"/>
    <property type="molecule type" value="Genomic_DNA"/>
</dbReference>
<feature type="domain" description="YtkA-like" evidence="3">
    <location>
        <begin position="171"/>
        <end position="245"/>
    </location>
</feature>
<feature type="signal peptide" evidence="2">
    <location>
        <begin position="1"/>
        <end position="19"/>
    </location>
</feature>
<gene>
    <name evidence="4" type="ORF">H0266_16390</name>
</gene>
<accession>A0A838CXB5</accession>
<feature type="chain" id="PRO_5039204241" evidence="2">
    <location>
        <begin position="20"/>
        <end position="264"/>
    </location>
</feature>
<dbReference type="Proteomes" id="UP000571017">
    <property type="component" value="Unassembled WGS sequence"/>
</dbReference>
<sequence>MKKLLILSFILLVSVIATACGTSSNEQETTQGSEGTEESSEEQAPEIPVVEVTFESDPLPVEEETTIQATVTQGGEPVEDAEYVDFEIWNKQDGKDNSTTVESEHVGDGVYEITHSFEKAGTYEMFAHTQVGDLHTMPKKTVQVGEKMFMEDEPSETSDDEQGHGDGKFMVHLKDKQDFKAEGSSDLVTHINKMEQPFKEAMVRYEIVSDQLDKHEYIDAEETNPGEYTATFTFPTTGSYTVKVHYEKPDEEIHGHQEIEVKVQ</sequence>
<feature type="domain" description="YtkA-like" evidence="3">
    <location>
        <begin position="49"/>
        <end position="125"/>
    </location>
</feature>
<keyword evidence="2" id="KW-0732">Signal</keyword>
<organism evidence="4 5">
    <name type="scientific">Halobacillus locisalis</name>
    <dbReference type="NCBI Taxonomy" id="220753"/>
    <lineage>
        <taxon>Bacteria</taxon>
        <taxon>Bacillati</taxon>
        <taxon>Bacillota</taxon>
        <taxon>Bacilli</taxon>
        <taxon>Bacillales</taxon>
        <taxon>Bacillaceae</taxon>
        <taxon>Halobacillus</taxon>
    </lineage>
</organism>
<reference evidence="4 5" key="1">
    <citation type="journal article" date="2004" name="Extremophiles">
        <title>Halobacillus locisalis sp. nov., a halophilic bacterium isolated from a marine solar saltern of the Yellow Sea in Korea.</title>
        <authorList>
            <person name="Yoon J.H."/>
            <person name="Kang K.H."/>
            <person name="Oh T.K."/>
            <person name="Park Y.H."/>
        </authorList>
    </citation>
    <scope>NUCLEOTIDE SEQUENCE [LARGE SCALE GENOMIC DNA]</scope>
    <source>
        <strain evidence="4 5">KCTC 3788</strain>
    </source>
</reference>
<dbReference type="RefSeq" id="WP_181473497.1">
    <property type="nucleotide sequence ID" value="NZ_JACEFG010000003.1"/>
</dbReference>
<dbReference type="AlphaFoldDB" id="A0A838CXB5"/>
<name>A0A838CXB5_9BACI</name>
<evidence type="ECO:0000313" key="4">
    <source>
        <dbReference type="EMBL" id="MBA2176479.1"/>
    </source>
</evidence>
<feature type="compositionally biased region" description="Acidic residues" evidence="1">
    <location>
        <begin position="35"/>
        <end position="44"/>
    </location>
</feature>
<protein>
    <submittedName>
        <fullName evidence="4">FixH family protein</fullName>
    </submittedName>
</protein>
<evidence type="ECO:0000259" key="3">
    <source>
        <dbReference type="Pfam" id="PF13115"/>
    </source>
</evidence>
<evidence type="ECO:0000256" key="2">
    <source>
        <dbReference type="SAM" id="SignalP"/>
    </source>
</evidence>
<dbReference type="InterPro" id="IPR032693">
    <property type="entry name" value="YtkA-like_dom"/>
</dbReference>
<dbReference type="PROSITE" id="PS51257">
    <property type="entry name" value="PROKAR_LIPOPROTEIN"/>
    <property type="match status" value="1"/>
</dbReference>
<dbReference type="Pfam" id="PF13115">
    <property type="entry name" value="YtkA"/>
    <property type="match status" value="2"/>
</dbReference>
<evidence type="ECO:0000313" key="5">
    <source>
        <dbReference type="Proteomes" id="UP000571017"/>
    </source>
</evidence>
<keyword evidence="5" id="KW-1185">Reference proteome</keyword>
<proteinExistence type="predicted"/>